<dbReference type="Gene3D" id="1.10.10.10">
    <property type="entry name" value="Winged helix-like DNA-binding domain superfamily/Winged helix DNA-binding domain"/>
    <property type="match status" value="1"/>
</dbReference>
<gene>
    <name evidence="5" type="ORF">KTH90_22190</name>
</gene>
<evidence type="ECO:0000259" key="4">
    <source>
        <dbReference type="PROSITE" id="PS50995"/>
    </source>
</evidence>
<keyword evidence="3" id="KW-0804">Transcription</keyword>
<dbReference type="SUPFAM" id="SSF46785">
    <property type="entry name" value="Winged helix' DNA-binding domain"/>
    <property type="match status" value="1"/>
</dbReference>
<proteinExistence type="predicted"/>
<evidence type="ECO:0000256" key="3">
    <source>
        <dbReference type="ARBA" id="ARBA00023163"/>
    </source>
</evidence>
<evidence type="ECO:0000256" key="1">
    <source>
        <dbReference type="ARBA" id="ARBA00023015"/>
    </source>
</evidence>
<feature type="domain" description="HTH marR-type" evidence="4">
    <location>
        <begin position="1"/>
        <end position="133"/>
    </location>
</feature>
<dbReference type="Pfam" id="PF12802">
    <property type="entry name" value="MarR_2"/>
    <property type="match status" value="1"/>
</dbReference>
<dbReference type="InterPro" id="IPR023187">
    <property type="entry name" value="Tscrpt_reg_MarR-type_CS"/>
</dbReference>
<keyword evidence="1" id="KW-0805">Transcription regulation</keyword>
<sequence length="157" mass="17967">MDSSKRQITKIAREVSKLTLKVMREEGIGTAEFDFIHLIRHNPGITQAEIREKLKIDKGAAARRAASLEAKGLLIREKNPDDGRSQFLYATAKAEKLRNSKASIEAVFYEWLLDELPEDEKTHFCQVLNKLYDRSKLESRTGFPNVASKIQDRGEYE</sequence>
<dbReference type="PROSITE" id="PS01117">
    <property type="entry name" value="HTH_MARR_1"/>
    <property type="match status" value="1"/>
</dbReference>
<evidence type="ECO:0000313" key="5">
    <source>
        <dbReference type="EMBL" id="MBU9728705.1"/>
    </source>
</evidence>
<dbReference type="RefSeq" id="WP_158351915.1">
    <property type="nucleotide sequence ID" value="NZ_JAHQCX010000022.1"/>
</dbReference>
<keyword evidence="2" id="KW-0238">DNA-binding</keyword>
<dbReference type="InterPro" id="IPR036390">
    <property type="entry name" value="WH_DNA-bd_sf"/>
</dbReference>
<dbReference type="Proteomes" id="UP001314681">
    <property type="component" value="Unassembled WGS sequence"/>
</dbReference>
<evidence type="ECO:0000256" key="2">
    <source>
        <dbReference type="ARBA" id="ARBA00023125"/>
    </source>
</evidence>
<reference evidence="5 6" key="1">
    <citation type="submission" date="2021-06" db="EMBL/GenBank/DDBJ databases">
        <title>Description of novel taxa of the family Lachnospiraceae.</title>
        <authorList>
            <person name="Chaplin A.V."/>
            <person name="Sokolova S.R."/>
            <person name="Pikina A.P."/>
            <person name="Korzhanova M."/>
            <person name="Belova V."/>
            <person name="Korostin D."/>
            <person name="Efimov B.A."/>
        </authorList>
    </citation>
    <scope>NUCLEOTIDE SEQUENCE [LARGE SCALE GENOMIC DNA]</scope>
    <source>
        <strain evidence="5 6">ASD4241</strain>
    </source>
</reference>
<dbReference type="InterPro" id="IPR036388">
    <property type="entry name" value="WH-like_DNA-bd_sf"/>
</dbReference>
<dbReference type="PANTHER" id="PTHR42756:SF1">
    <property type="entry name" value="TRANSCRIPTIONAL REPRESSOR OF EMRAB OPERON"/>
    <property type="match status" value="1"/>
</dbReference>
<organism evidence="5 6">
    <name type="scientific">Diplocloster modestus</name>
    <dbReference type="NCBI Taxonomy" id="2850322"/>
    <lineage>
        <taxon>Bacteria</taxon>
        <taxon>Bacillati</taxon>
        <taxon>Bacillota</taxon>
        <taxon>Clostridia</taxon>
        <taxon>Lachnospirales</taxon>
        <taxon>Lachnospiraceae</taxon>
        <taxon>Diplocloster</taxon>
    </lineage>
</organism>
<evidence type="ECO:0000313" key="6">
    <source>
        <dbReference type="Proteomes" id="UP001314681"/>
    </source>
</evidence>
<dbReference type="PANTHER" id="PTHR42756">
    <property type="entry name" value="TRANSCRIPTIONAL REGULATOR, MARR"/>
    <property type="match status" value="1"/>
</dbReference>
<accession>A0ABS6KDV6</accession>
<dbReference type="PROSITE" id="PS50995">
    <property type="entry name" value="HTH_MARR_2"/>
    <property type="match status" value="1"/>
</dbReference>
<dbReference type="EMBL" id="JAHQCX010000022">
    <property type="protein sequence ID" value="MBU9728705.1"/>
    <property type="molecule type" value="Genomic_DNA"/>
</dbReference>
<dbReference type="SMART" id="SM00347">
    <property type="entry name" value="HTH_MARR"/>
    <property type="match status" value="1"/>
</dbReference>
<dbReference type="PRINTS" id="PR00598">
    <property type="entry name" value="HTHMARR"/>
</dbReference>
<keyword evidence="6" id="KW-1185">Reference proteome</keyword>
<dbReference type="InterPro" id="IPR000835">
    <property type="entry name" value="HTH_MarR-typ"/>
</dbReference>
<protein>
    <submittedName>
        <fullName evidence="5">MarR family transcriptional regulator</fullName>
    </submittedName>
</protein>
<comment type="caution">
    <text evidence="5">The sequence shown here is derived from an EMBL/GenBank/DDBJ whole genome shotgun (WGS) entry which is preliminary data.</text>
</comment>
<name>A0ABS6KDV6_9FIRM</name>